<evidence type="ECO:0000256" key="1">
    <source>
        <dbReference type="SAM" id="Phobius"/>
    </source>
</evidence>
<proteinExistence type="predicted"/>
<dbReference type="AlphaFoldDB" id="A0AAV5QWN5"/>
<keyword evidence="1" id="KW-1133">Transmembrane helix</keyword>
<evidence type="ECO:0000313" key="3">
    <source>
        <dbReference type="Proteomes" id="UP001378960"/>
    </source>
</evidence>
<name>A0AAV5QWN5_PICKL</name>
<organism evidence="2 3">
    <name type="scientific">Pichia kluyveri</name>
    <name type="common">Yeast</name>
    <dbReference type="NCBI Taxonomy" id="36015"/>
    <lineage>
        <taxon>Eukaryota</taxon>
        <taxon>Fungi</taxon>
        <taxon>Dikarya</taxon>
        <taxon>Ascomycota</taxon>
        <taxon>Saccharomycotina</taxon>
        <taxon>Pichiomycetes</taxon>
        <taxon>Pichiales</taxon>
        <taxon>Pichiaceae</taxon>
        <taxon>Pichia</taxon>
    </lineage>
</organism>
<protein>
    <submittedName>
        <fullName evidence="2">Uncharacterized protein</fullName>
    </submittedName>
</protein>
<sequence>MTYTDDTSLFLLFLREKVPSILESDITCKSSFTIKNVQKILYKIIKSYYQDKGEALSEKRSREHKSSDIQFNESIDKFIQRDINDDIVTLQNKYGSKNVNKRKAKFIFEKFKNAKLTNRGATLGLLNLYGLNLGILTTLRASARRRRKFEDLEKINESSFNFMKLNTKKD</sequence>
<comment type="caution">
    <text evidence="2">The sequence shown here is derived from an EMBL/GenBank/DDBJ whole genome shotgun (WGS) entry which is preliminary data.</text>
</comment>
<keyword evidence="3" id="KW-1185">Reference proteome</keyword>
<evidence type="ECO:0000313" key="2">
    <source>
        <dbReference type="EMBL" id="GMM43440.1"/>
    </source>
</evidence>
<dbReference type="Proteomes" id="UP001378960">
    <property type="component" value="Unassembled WGS sequence"/>
</dbReference>
<keyword evidence="1" id="KW-0472">Membrane</keyword>
<keyword evidence="1" id="KW-0812">Transmembrane</keyword>
<gene>
    <name evidence="2" type="ORF">DAPK24_000150</name>
</gene>
<feature type="transmembrane region" description="Helical" evidence="1">
    <location>
        <begin position="120"/>
        <end position="139"/>
    </location>
</feature>
<reference evidence="2 3" key="1">
    <citation type="journal article" date="2023" name="Elife">
        <title>Identification of key yeast species and microbe-microbe interactions impacting larval growth of Drosophila in the wild.</title>
        <authorList>
            <person name="Mure A."/>
            <person name="Sugiura Y."/>
            <person name="Maeda R."/>
            <person name="Honda K."/>
            <person name="Sakurai N."/>
            <person name="Takahashi Y."/>
            <person name="Watada M."/>
            <person name="Katoh T."/>
            <person name="Gotoh A."/>
            <person name="Gotoh Y."/>
            <person name="Taniguchi I."/>
            <person name="Nakamura K."/>
            <person name="Hayashi T."/>
            <person name="Katayama T."/>
            <person name="Uemura T."/>
            <person name="Hattori Y."/>
        </authorList>
    </citation>
    <scope>NUCLEOTIDE SEQUENCE [LARGE SCALE GENOMIC DNA]</scope>
    <source>
        <strain evidence="2 3">PK-24</strain>
    </source>
</reference>
<dbReference type="EMBL" id="BTGB01000001">
    <property type="protein sequence ID" value="GMM43440.1"/>
    <property type="molecule type" value="Genomic_DNA"/>
</dbReference>
<accession>A0AAV5QWN5</accession>